<dbReference type="PROSITE" id="PS50005">
    <property type="entry name" value="TPR"/>
    <property type="match status" value="1"/>
</dbReference>
<dbReference type="InterPro" id="IPR019734">
    <property type="entry name" value="TPR_rpt"/>
</dbReference>
<dbReference type="InterPro" id="IPR011990">
    <property type="entry name" value="TPR-like_helical_dom_sf"/>
</dbReference>
<gene>
    <name evidence="3" type="ORF">A2Z86_02500</name>
</gene>
<dbReference type="Pfam" id="PF13181">
    <property type="entry name" value="TPR_8"/>
    <property type="match status" value="1"/>
</dbReference>
<dbReference type="SUPFAM" id="SSF48452">
    <property type="entry name" value="TPR-like"/>
    <property type="match status" value="1"/>
</dbReference>
<organism evidence="3 4">
    <name type="scientific">Candidatus Glassbacteria bacterium GWA2_58_10</name>
    <dbReference type="NCBI Taxonomy" id="1817865"/>
    <lineage>
        <taxon>Bacteria</taxon>
        <taxon>Candidatus Glassiibacteriota</taxon>
    </lineage>
</organism>
<feature type="repeat" description="TPR" evidence="1">
    <location>
        <begin position="134"/>
        <end position="167"/>
    </location>
</feature>
<dbReference type="Proteomes" id="UP000176992">
    <property type="component" value="Unassembled WGS sequence"/>
</dbReference>
<keyword evidence="2" id="KW-0472">Membrane</keyword>
<accession>A0A1F5YGE3</accession>
<dbReference type="Gene3D" id="1.25.40.10">
    <property type="entry name" value="Tetratricopeptide repeat domain"/>
    <property type="match status" value="1"/>
</dbReference>
<evidence type="ECO:0000313" key="3">
    <source>
        <dbReference type="EMBL" id="OGF99257.1"/>
    </source>
</evidence>
<reference evidence="3 4" key="1">
    <citation type="journal article" date="2016" name="Nat. Commun.">
        <title>Thousands of microbial genomes shed light on interconnected biogeochemical processes in an aquifer system.</title>
        <authorList>
            <person name="Anantharaman K."/>
            <person name="Brown C.T."/>
            <person name="Hug L.A."/>
            <person name="Sharon I."/>
            <person name="Castelle C.J."/>
            <person name="Probst A.J."/>
            <person name="Thomas B.C."/>
            <person name="Singh A."/>
            <person name="Wilkins M.J."/>
            <person name="Karaoz U."/>
            <person name="Brodie E.L."/>
            <person name="Williams K.H."/>
            <person name="Hubbard S.S."/>
            <person name="Banfield J.F."/>
        </authorList>
    </citation>
    <scope>NUCLEOTIDE SEQUENCE [LARGE SCALE GENOMIC DNA]</scope>
</reference>
<comment type="caution">
    <text evidence="3">The sequence shown here is derived from an EMBL/GenBank/DDBJ whole genome shotgun (WGS) entry which is preliminary data.</text>
</comment>
<dbReference type="EMBL" id="MFIV01000033">
    <property type="protein sequence ID" value="OGF99257.1"/>
    <property type="molecule type" value="Genomic_DNA"/>
</dbReference>
<evidence type="ECO:0000313" key="4">
    <source>
        <dbReference type="Proteomes" id="UP000176992"/>
    </source>
</evidence>
<evidence type="ECO:0000256" key="2">
    <source>
        <dbReference type="SAM" id="Phobius"/>
    </source>
</evidence>
<sequence>MVNLIIIAVIFIIIFAILAGFIAQQFYTVQKIKATRPKTLLEKMGGGAGALATDKFKAIVMSSGPQASQVESLVDGSSGGRGSQFSGVAGELPDEEILKAEYIATSMPLNIENKNLQTIYAEYLSAKNLNPFDVEPDFKLGVAYLKFGQYDKAQNQFQKVVDAKPEFPGIYYYLGEAFRCNGQFYEAMKSYKKSWEMEMAALHAEEDKGKALK</sequence>
<keyword evidence="2" id="KW-1133">Transmembrane helix</keyword>
<protein>
    <submittedName>
        <fullName evidence="3">Uncharacterized protein</fullName>
    </submittedName>
</protein>
<dbReference type="AlphaFoldDB" id="A0A1F5YGE3"/>
<keyword evidence="1" id="KW-0802">TPR repeat</keyword>
<name>A0A1F5YGE3_9BACT</name>
<evidence type="ECO:0000256" key="1">
    <source>
        <dbReference type="PROSITE-ProRule" id="PRU00339"/>
    </source>
</evidence>
<proteinExistence type="predicted"/>
<keyword evidence="2" id="KW-0812">Transmembrane</keyword>
<feature type="transmembrane region" description="Helical" evidence="2">
    <location>
        <begin position="6"/>
        <end position="27"/>
    </location>
</feature>